<dbReference type="InterPro" id="IPR050528">
    <property type="entry name" value="L-type_Lectin-RKs"/>
</dbReference>
<name>A0A8X7WM38_BRACI</name>
<dbReference type="InterPro" id="IPR011009">
    <property type="entry name" value="Kinase-like_dom_sf"/>
</dbReference>
<dbReference type="OrthoDB" id="1722957at2759"/>
<proteinExistence type="predicted"/>
<evidence type="ECO:0000313" key="4">
    <source>
        <dbReference type="EMBL" id="KAG2331275.1"/>
    </source>
</evidence>
<dbReference type="PROSITE" id="PS50011">
    <property type="entry name" value="PROTEIN_KINASE_DOM"/>
    <property type="match status" value="1"/>
</dbReference>
<gene>
    <name evidence="4" type="ORF">Bca52824_002455</name>
</gene>
<dbReference type="Gene3D" id="1.10.510.10">
    <property type="entry name" value="Transferase(Phosphotransferase) domain 1"/>
    <property type="match status" value="1"/>
</dbReference>
<keyword evidence="5" id="KW-1185">Reference proteome</keyword>
<dbReference type="PANTHER" id="PTHR27007">
    <property type="match status" value="1"/>
</dbReference>
<protein>
    <recommendedName>
        <fullName evidence="3">Protein kinase domain-containing protein</fullName>
    </recommendedName>
</protein>
<keyword evidence="1" id="KW-0547">Nucleotide-binding</keyword>
<dbReference type="Pfam" id="PF00069">
    <property type="entry name" value="Pkinase"/>
    <property type="match status" value="1"/>
</dbReference>
<dbReference type="AlphaFoldDB" id="A0A8X7WM38"/>
<comment type="caution">
    <text evidence="4">The sequence shown here is derived from an EMBL/GenBank/DDBJ whole genome shotgun (WGS) entry which is preliminary data.</text>
</comment>
<dbReference type="SUPFAM" id="SSF56112">
    <property type="entry name" value="Protein kinase-like (PK-like)"/>
    <property type="match status" value="1"/>
</dbReference>
<dbReference type="GO" id="GO:0005524">
    <property type="term" value="F:ATP binding"/>
    <property type="evidence" value="ECO:0007669"/>
    <property type="project" value="UniProtKB-KW"/>
</dbReference>
<feature type="domain" description="Protein kinase" evidence="3">
    <location>
        <begin position="1"/>
        <end position="109"/>
    </location>
</feature>
<dbReference type="GO" id="GO:0004672">
    <property type="term" value="F:protein kinase activity"/>
    <property type="evidence" value="ECO:0007669"/>
    <property type="project" value="InterPro"/>
</dbReference>
<organism evidence="4 5">
    <name type="scientific">Brassica carinata</name>
    <name type="common">Ethiopian mustard</name>
    <name type="synonym">Abyssinian cabbage</name>
    <dbReference type="NCBI Taxonomy" id="52824"/>
    <lineage>
        <taxon>Eukaryota</taxon>
        <taxon>Viridiplantae</taxon>
        <taxon>Streptophyta</taxon>
        <taxon>Embryophyta</taxon>
        <taxon>Tracheophyta</taxon>
        <taxon>Spermatophyta</taxon>
        <taxon>Magnoliopsida</taxon>
        <taxon>eudicotyledons</taxon>
        <taxon>Gunneridae</taxon>
        <taxon>Pentapetalae</taxon>
        <taxon>rosids</taxon>
        <taxon>malvids</taxon>
        <taxon>Brassicales</taxon>
        <taxon>Brassicaceae</taxon>
        <taxon>Brassiceae</taxon>
        <taxon>Brassica</taxon>
    </lineage>
</organism>
<keyword evidence="2" id="KW-0067">ATP-binding</keyword>
<accession>A0A8X7WM38</accession>
<evidence type="ECO:0000256" key="1">
    <source>
        <dbReference type="ARBA" id="ARBA00022741"/>
    </source>
</evidence>
<sequence length="109" mass="11943">MRNAEYNGRLGDFGLARLCGHGTDPQTTDVAGSWGYLAPDHARTGRATTATDVFAFGLLLLEVVCGRRPLEFQNRESDGNILYAKDPNLCYDNDLTEMEMGLKLGLLCS</sequence>
<dbReference type="InterPro" id="IPR000719">
    <property type="entry name" value="Prot_kinase_dom"/>
</dbReference>
<dbReference type="Proteomes" id="UP000886595">
    <property type="component" value="Unassembled WGS sequence"/>
</dbReference>
<evidence type="ECO:0000259" key="3">
    <source>
        <dbReference type="PROSITE" id="PS50011"/>
    </source>
</evidence>
<dbReference type="EMBL" id="JAAMPC010000001">
    <property type="protein sequence ID" value="KAG2331275.1"/>
    <property type="molecule type" value="Genomic_DNA"/>
</dbReference>
<evidence type="ECO:0000313" key="5">
    <source>
        <dbReference type="Proteomes" id="UP000886595"/>
    </source>
</evidence>
<reference evidence="4 5" key="1">
    <citation type="submission" date="2020-02" db="EMBL/GenBank/DDBJ databases">
        <authorList>
            <person name="Ma Q."/>
            <person name="Huang Y."/>
            <person name="Song X."/>
            <person name="Pei D."/>
        </authorList>
    </citation>
    <scope>NUCLEOTIDE SEQUENCE [LARGE SCALE GENOMIC DNA]</scope>
    <source>
        <strain evidence="4">Sxm20200214</strain>
        <tissue evidence="4">Leaf</tissue>
    </source>
</reference>
<evidence type="ECO:0000256" key="2">
    <source>
        <dbReference type="ARBA" id="ARBA00022840"/>
    </source>
</evidence>